<keyword evidence="2" id="KW-1185">Reference proteome</keyword>
<dbReference type="EMBL" id="VWRN01000014">
    <property type="protein sequence ID" value="KAA6130972.1"/>
    <property type="molecule type" value="Genomic_DNA"/>
</dbReference>
<protein>
    <submittedName>
        <fullName evidence="1">Uncharacterized protein</fullName>
    </submittedName>
</protein>
<evidence type="ECO:0000313" key="2">
    <source>
        <dbReference type="Proteomes" id="UP000324324"/>
    </source>
</evidence>
<sequence>MESLNRIGGRNPHLVNKTRLMQLTGCDTQRGQIALSELPKVRPLERVNQKNPLRKTRTHPQLTDQVLHLQVGRARILRAALDQERHIRVS</sequence>
<gene>
    <name evidence="1" type="ORF">F1599_03025</name>
</gene>
<dbReference type="AlphaFoldDB" id="A0A5M8B7J6"/>
<proteinExistence type="predicted"/>
<reference evidence="1 2" key="1">
    <citation type="submission" date="2019-09" db="EMBL/GenBank/DDBJ databases">
        <title>Isolation of a novel species in the genus Cupriavidus from patients with sepsis using whole genome sequencing.</title>
        <authorList>
            <person name="Kweon O.J."/>
            <person name="Lee M.-K."/>
        </authorList>
    </citation>
    <scope>NUCLEOTIDE SEQUENCE [LARGE SCALE GENOMIC DNA]</scope>
    <source>
        <strain evidence="1 2">MKL-01</strain>
    </source>
</reference>
<comment type="caution">
    <text evidence="1">The sequence shown here is derived from an EMBL/GenBank/DDBJ whole genome shotgun (WGS) entry which is preliminary data.</text>
</comment>
<evidence type="ECO:0000313" key="1">
    <source>
        <dbReference type="EMBL" id="KAA6130972.1"/>
    </source>
</evidence>
<organism evidence="1 2">
    <name type="scientific">Cupriavidus cauae</name>
    <dbReference type="NCBI Taxonomy" id="2608999"/>
    <lineage>
        <taxon>Bacteria</taxon>
        <taxon>Pseudomonadati</taxon>
        <taxon>Pseudomonadota</taxon>
        <taxon>Betaproteobacteria</taxon>
        <taxon>Burkholderiales</taxon>
        <taxon>Burkholderiaceae</taxon>
        <taxon>Cupriavidus</taxon>
    </lineage>
</organism>
<dbReference type="Proteomes" id="UP000324324">
    <property type="component" value="Unassembled WGS sequence"/>
</dbReference>
<name>A0A5M8B7J6_9BURK</name>
<accession>A0A5M8B7J6</accession>